<name>A0AA41Q4P4_9ACTN</name>
<feature type="compositionally biased region" description="Polar residues" evidence="1">
    <location>
        <begin position="138"/>
        <end position="153"/>
    </location>
</feature>
<dbReference type="InterPro" id="IPR011055">
    <property type="entry name" value="Dup_hybrid_motif"/>
</dbReference>
<dbReference type="CDD" id="cd12797">
    <property type="entry name" value="M23_peptidase"/>
    <property type="match status" value="1"/>
</dbReference>
<dbReference type="GO" id="GO:0004222">
    <property type="term" value="F:metalloendopeptidase activity"/>
    <property type="evidence" value="ECO:0007669"/>
    <property type="project" value="TreeGrafter"/>
</dbReference>
<feature type="region of interest" description="Disordered" evidence="1">
    <location>
        <begin position="347"/>
        <end position="370"/>
    </location>
</feature>
<dbReference type="AlphaFoldDB" id="A0AA41Q4P4"/>
<dbReference type="SUPFAM" id="SSF51261">
    <property type="entry name" value="Duplicated hybrid motif"/>
    <property type="match status" value="1"/>
</dbReference>
<protein>
    <submittedName>
        <fullName evidence="3">Peptidoglycan DD-metalloendopeptidase family protein</fullName>
    </submittedName>
</protein>
<evidence type="ECO:0000256" key="1">
    <source>
        <dbReference type="SAM" id="MobiDB-lite"/>
    </source>
</evidence>
<proteinExistence type="predicted"/>
<feature type="compositionally biased region" description="Basic residues" evidence="1">
    <location>
        <begin position="360"/>
        <end position="370"/>
    </location>
</feature>
<dbReference type="InterPro" id="IPR050570">
    <property type="entry name" value="Cell_wall_metabolism_enzyme"/>
</dbReference>
<feature type="region of interest" description="Disordered" evidence="1">
    <location>
        <begin position="126"/>
        <end position="155"/>
    </location>
</feature>
<dbReference type="PANTHER" id="PTHR21666">
    <property type="entry name" value="PEPTIDASE-RELATED"/>
    <property type="match status" value="1"/>
</dbReference>
<feature type="region of interest" description="Disordered" evidence="1">
    <location>
        <begin position="1"/>
        <end position="27"/>
    </location>
</feature>
<evidence type="ECO:0000313" key="4">
    <source>
        <dbReference type="Proteomes" id="UP001165378"/>
    </source>
</evidence>
<dbReference type="Proteomes" id="UP001165378">
    <property type="component" value="Unassembled WGS sequence"/>
</dbReference>
<gene>
    <name evidence="3" type="ORF">LZ495_22915</name>
</gene>
<feature type="region of interest" description="Disordered" evidence="1">
    <location>
        <begin position="305"/>
        <end position="325"/>
    </location>
</feature>
<feature type="domain" description="M23ase beta-sheet core" evidence="2">
    <location>
        <begin position="495"/>
        <end position="588"/>
    </location>
</feature>
<evidence type="ECO:0000259" key="2">
    <source>
        <dbReference type="Pfam" id="PF01551"/>
    </source>
</evidence>
<dbReference type="EMBL" id="JAKFHA010000014">
    <property type="protein sequence ID" value="MCF2530052.1"/>
    <property type="molecule type" value="Genomic_DNA"/>
</dbReference>
<sequence>MTDGQYPDGDPYGRGVPDEVYGTGGPHAYPAYEAGAYSNAPGTGYAEGSYDSGAWQTPAYDGAAYTQDSYSGTSGAHQAYQGYETPAYDTSGYSTPVYDSGATAVYDSGAYAAYGSYQSYDAAPDNSGAHQAYDPSAYDTSYGQTASIPQQPAESAYDTAAWSGDVMTAAPGQAAAWSADPWGTDATASGTWSAPAADMWSGDNRLGAEAYTDDYRNDAAATGWYDAAAVQETAPAYDGTAWQETSAWHNADAEPAQSGSPAFVSFGADSATLFRPSAEAYGDDEATAAFSADFAAAAGSAAEPDADYADDADGYDDSAGSPDDEATALFPAQAAGAAAAGAAAGTVKRAAGGSGTGSRAARRKTTKRTRPMARVAGGSLGVLGAAAMAVAAAGGIQAADTQGTGDDTVTLGADVPLSSPLDQQFTDLRDGAEDFADRASRAQTRIALQERAEELARQQEAERKKREELRPKYALPVKPGLSAYFGQAGGRWSNLHTGIDFPVDRGTPVRAVTDGVVRTEFNRAYGNMVILTAPDGTETWYCHLTRAKVVSGPVKAGDVIAYSGNSGNSSGPHLHLEVRPGGGAPINPIPWLRAKGLDPVG</sequence>
<organism evidence="3 4">
    <name type="scientific">Yinghuangia soli</name>
    <dbReference type="NCBI Taxonomy" id="2908204"/>
    <lineage>
        <taxon>Bacteria</taxon>
        <taxon>Bacillati</taxon>
        <taxon>Actinomycetota</taxon>
        <taxon>Actinomycetes</taxon>
        <taxon>Kitasatosporales</taxon>
        <taxon>Streptomycetaceae</taxon>
        <taxon>Yinghuangia</taxon>
    </lineage>
</organism>
<keyword evidence="4" id="KW-1185">Reference proteome</keyword>
<dbReference type="PANTHER" id="PTHR21666:SF270">
    <property type="entry name" value="MUREIN HYDROLASE ACTIVATOR ENVC"/>
    <property type="match status" value="1"/>
</dbReference>
<dbReference type="InterPro" id="IPR016047">
    <property type="entry name" value="M23ase_b-sheet_dom"/>
</dbReference>
<dbReference type="Gene3D" id="2.70.70.10">
    <property type="entry name" value="Glucose Permease (Domain IIA)"/>
    <property type="match status" value="1"/>
</dbReference>
<dbReference type="Pfam" id="PF01551">
    <property type="entry name" value="Peptidase_M23"/>
    <property type="match status" value="1"/>
</dbReference>
<comment type="caution">
    <text evidence="3">The sequence shown here is derived from an EMBL/GenBank/DDBJ whole genome shotgun (WGS) entry which is preliminary data.</text>
</comment>
<evidence type="ECO:0000313" key="3">
    <source>
        <dbReference type="EMBL" id="MCF2530052.1"/>
    </source>
</evidence>
<dbReference type="RefSeq" id="WP_235054725.1">
    <property type="nucleotide sequence ID" value="NZ_JAKFHA010000014.1"/>
</dbReference>
<accession>A0AA41Q4P4</accession>
<reference evidence="3" key="1">
    <citation type="submission" date="2022-01" db="EMBL/GenBank/DDBJ databases">
        <title>Genome-Based Taxonomic Classification of the Phylum Actinobacteria.</title>
        <authorList>
            <person name="Gao Y."/>
        </authorList>
    </citation>
    <scope>NUCLEOTIDE SEQUENCE</scope>
    <source>
        <strain evidence="3">KLBMP 8922</strain>
    </source>
</reference>